<sequence>MHIYAERMPTIVYRQVCRPLKLCAPVARHYSPAIRGG</sequence>
<evidence type="ECO:0000313" key="1">
    <source>
        <dbReference type="EMBL" id="SVE38653.1"/>
    </source>
</evidence>
<dbReference type="EMBL" id="UINC01213740">
    <property type="protein sequence ID" value="SVE38653.1"/>
    <property type="molecule type" value="Genomic_DNA"/>
</dbReference>
<proteinExistence type="predicted"/>
<accession>A0A383D321</accession>
<gene>
    <name evidence="1" type="ORF">METZ01_LOCUS491507</name>
</gene>
<protein>
    <submittedName>
        <fullName evidence="1">Uncharacterized protein</fullName>
    </submittedName>
</protein>
<feature type="non-terminal residue" evidence="1">
    <location>
        <position position="37"/>
    </location>
</feature>
<name>A0A383D321_9ZZZZ</name>
<dbReference type="AlphaFoldDB" id="A0A383D321"/>
<organism evidence="1">
    <name type="scientific">marine metagenome</name>
    <dbReference type="NCBI Taxonomy" id="408172"/>
    <lineage>
        <taxon>unclassified sequences</taxon>
        <taxon>metagenomes</taxon>
        <taxon>ecological metagenomes</taxon>
    </lineage>
</organism>
<reference evidence="1" key="1">
    <citation type="submission" date="2018-05" db="EMBL/GenBank/DDBJ databases">
        <authorList>
            <person name="Lanie J.A."/>
            <person name="Ng W.-L."/>
            <person name="Kazmierczak K.M."/>
            <person name="Andrzejewski T.M."/>
            <person name="Davidsen T.M."/>
            <person name="Wayne K.J."/>
            <person name="Tettelin H."/>
            <person name="Glass J.I."/>
            <person name="Rusch D."/>
            <person name="Podicherti R."/>
            <person name="Tsui H.-C.T."/>
            <person name="Winkler M.E."/>
        </authorList>
    </citation>
    <scope>NUCLEOTIDE SEQUENCE</scope>
</reference>